<dbReference type="RefSeq" id="WP_013758598.1">
    <property type="nucleotide sequence ID" value="NC_015500.1"/>
</dbReference>
<dbReference type="Proteomes" id="UP000006546">
    <property type="component" value="Chromosome"/>
</dbReference>
<evidence type="ECO:0000313" key="3">
    <source>
        <dbReference type="Proteomes" id="UP000006546"/>
    </source>
</evidence>
<evidence type="ECO:0000256" key="1">
    <source>
        <dbReference type="SAM" id="Coils"/>
    </source>
</evidence>
<dbReference type="KEGG" id="tbe:Trebr_1469"/>
<dbReference type="STRING" id="906968.Trebr_1469"/>
<proteinExistence type="predicted"/>
<feature type="coiled-coil region" evidence="1">
    <location>
        <begin position="210"/>
        <end position="264"/>
    </location>
</feature>
<keyword evidence="1" id="KW-0175">Coiled coil</keyword>
<keyword evidence="3" id="KW-1185">Reference proteome</keyword>
<dbReference type="AlphaFoldDB" id="F4LNQ8"/>
<sequence length="394" mass="44076">MSTFKTTAELQKRLEQIQKDIFSSEAAIGRALLTSAENGIDAAVLAEYTEYEHLKDSLRSDIDSIREIVAKSVAIRKESEAFKKQAAELNSEWNPLYEKLGCALSDAIDSRYGAAFEQYRIAVAEQRKKEQEARTALETLRQQMETQSFMNRLLTQVQYTARNSAFVQLQKRLAQLYVKSALAVFESGVLEPLYAEGTLSAEVSAAYAPCADLKRRINQLSADAADCENRFQKNEQLLAGKGASGNGERRIENITREIEQLNGKQYALAQKTGHEFAGKYVTPDGEILVPYDDVSGKDVQSHLDKIAVNRAEAVSCNRKMEIISLTAKIDSAGKRIELLQRNIGENELKIHRLTEENASLQQSIVSQSEERDLLVAKRSELEMEDAGETKRIQS</sequence>
<feature type="coiled-coil region" evidence="1">
    <location>
        <begin position="322"/>
        <end position="370"/>
    </location>
</feature>
<organism evidence="2 3">
    <name type="scientific">Treponema brennaborense (strain DSM 12168 / CIP 105900 / DD5/3)</name>
    <dbReference type="NCBI Taxonomy" id="906968"/>
    <lineage>
        <taxon>Bacteria</taxon>
        <taxon>Pseudomonadati</taxon>
        <taxon>Spirochaetota</taxon>
        <taxon>Spirochaetia</taxon>
        <taxon>Spirochaetales</taxon>
        <taxon>Treponemataceae</taxon>
        <taxon>Treponema</taxon>
    </lineage>
</organism>
<accession>F4LNQ8</accession>
<name>F4LNQ8_TREBD</name>
<reference evidence="3" key="1">
    <citation type="submission" date="2011-04" db="EMBL/GenBank/DDBJ databases">
        <title>The complete genome of Treponema brennaborense DSM 12168.</title>
        <authorList>
            <person name="Lucas S."/>
            <person name="Han J."/>
            <person name="Lapidus A."/>
            <person name="Bruce D."/>
            <person name="Goodwin L."/>
            <person name="Pitluck S."/>
            <person name="Peters L."/>
            <person name="Kyrpides N."/>
            <person name="Mavromatis K."/>
            <person name="Ivanova N."/>
            <person name="Mikhailova N."/>
            <person name="Pagani I."/>
            <person name="Teshima H."/>
            <person name="Detter J.C."/>
            <person name="Tapia R."/>
            <person name="Han C."/>
            <person name="Land M."/>
            <person name="Hauser L."/>
            <person name="Markowitz V."/>
            <person name="Cheng J.-F."/>
            <person name="Hugenholtz P."/>
            <person name="Woyke T."/>
            <person name="Wu D."/>
            <person name="Gronow S."/>
            <person name="Wellnitz S."/>
            <person name="Brambilla E."/>
            <person name="Klenk H.-P."/>
            <person name="Eisen J.A."/>
        </authorList>
    </citation>
    <scope>NUCLEOTIDE SEQUENCE [LARGE SCALE GENOMIC DNA]</scope>
    <source>
        <strain evidence="3">DSM 12168 / CIP 105900 / DD5/3</strain>
    </source>
</reference>
<dbReference type="EMBL" id="CP002696">
    <property type="protein sequence ID" value="AEE16893.1"/>
    <property type="molecule type" value="Genomic_DNA"/>
</dbReference>
<gene>
    <name evidence="2" type="ordered locus">Trebr_1469</name>
</gene>
<dbReference type="HOGENOM" id="CLU_700082_0_0_12"/>
<evidence type="ECO:0000313" key="2">
    <source>
        <dbReference type="EMBL" id="AEE16893.1"/>
    </source>
</evidence>
<protein>
    <submittedName>
        <fullName evidence="2">Uncharacterized protein</fullName>
    </submittedName>
</protein>